<dbReference type="Gene3D" id="1.10.287.70">
    <property type="match status" value="1"/>
</dbReference>
<organism evidence="2 3">
    <name type="scientific">Trichonephila inaurata madagascariensis</name>
    <dbReference type="NCBI Taxonomy" id="2747483"/>
    <lineage>
        <taxon>Eukaryota</taxon>
        <taxon>Metazoa</taxon>
        <taxon>Ecdysozoa</taxon>
        <taxon>Arthropoda</taxon>
        <taxon>Chelicerata</taxon>
        <taxon>Arachnida</taxon>
        <taxon>Araneae</taxon>
        <taxon>Araneomorphae</taxon>
        <taxon>Entelegynae</taxon>
        <taxon>Araneoidea</taxon>
        <taxon>Nephilidae</taxon>
        <taxon>Trichonephila</taxon>
        <taxon>Trichonephila inaurata</taxon>
    </lineage>
</organism>
<dbReference type="AlphaFoldDB" id="A0A8X6XWC7"/>
<evidence type="ECO:0000313" key="3">
    <source>
        <dbReference type="Proteomes" id="UP000886998"/>
    </source>
</evidence>
<keyword evidence="1" id="KW-1133">Transmembrane helix</keyword>
<proteinExistence type="predicted"/>
<name>A0A8X6XWC7_9ARAC</name>
<accession>A0A8X6XWC7</accession>
<reference evidence="2" key="1">
    <citation type="submission" date="2020-08" db="EMBL/GenBank/DDBJ databases">
        <title>Multicomponent nature underlies the extraordinary mechanical properties of spider dragline silk.</title>
        <authorList>
            <person name="Kono N."/>
            <person name="Nakamura H."/>
            <person name="Mori M."/>
            <person name="Yoshida Y."/>
            <person name="Ohtoshi R."/>
            <person name="Malay A.D."/>
            <person name="Moran D.A.P."/>
            <person name="Tomita M."/>
            <person name="Numata K."/>
            <person name="Arakawa K."/>
        </authorList>
    </citation>
    <scope>NUCLEOTIDE SEQUENCE</scope>
</reference>
<feature type="transmembrane region" description="Helical" evidence="1">
    <location>
        <begin position="55"/>
        <end position="76"/>
    </location>
</feature>
<feature type="transmembrane region" description="Helical" evidence="1">
    <location>
        <begin position="113"/>
        <end position="133"/>
    </location>
</feature>
<evidence type="ECO:0000313" key="2">
    <source>
        <dbReference type="EMBL" id="GFY60561.1"/>
    </source>
</evidence>
<gene>
    <name evidence="2" type="primary">AVEN_194878_1</name>
    <name evidence="2" type="ORF">TNIN_230021</name>
</gene>
<dbReference type="SUPFAM" id="SSF53850">
    <property type="entry name" value="Periplasmic binding protein-like II"/>
    <property type="match status" value="1"/>
</dbReference>
<dbReference type="Gene3D" id="3.40.190.10">
    <property type="entry name" value="Periplasmic binding protein-like II"/>
    <property type="match status" value="1"/>
</dbReference>
<dbReference type="Proteomes" id="UP000886998">
    <property type="component" value="Unassembled WGS sequence"/>
</dbReference>
<keyword evidence="3" id="KW-1185">Reference proteome</keyword>
<protein>
    <submittedName>
        <fullName evidence="2">Uncharacterized protein</fullName>
    </submittedName>
</protein>
<comment type="caution">
    <text evidence="2">The sequence shown here is derived from an EMBL/GenBank/DDBJ whole genome shotgun (WGS) entry which is preliminary data.</text>
</comment>
<dbReference type="PANTHER" id="PTHR18966">
    <property type="entry name" value="IONOTROPIC GLUTAMATE RECEPTOR"/>
    <property type="match status" value="1"/>
</dbReference>
<evidence type="ECO:0000256" key="1">
    <source>
        <dbReference type="SAM" id="Phobius"/>
    </source>
</evidence>
<keyword evidence="1" id="KW-0812">Transmembrane</keyword>
<sequence length="185" mass="21798">MVSGGQADMAIGFLAATKKRQGAVDFSEPYSVIELSFATHLLQTLPRTNFYFHPFSWSVWICIFGFCFTLPLIFYLQTRKKYSYFGLLFQMYRFIFRQNMTKFAVNRKFRFGLWLYFAFIVSSSYTEVLFSIMTVEQVETPIRNFEELSKAVSEKKYRVLSPVSIATYLLHFKEDYVTQACKCYN</sequence>
<dbReference type="InterPro" id="IPR015683">
    <property type="entry name" value="Ionotropic_Glu_rcpt"/>
</dbReference>
<dbReference type="EMBL" id="BMAV01013204">
    <property type="protein sequence ID" value="GFY60561.1"/>
    <property type="molecule type" value="Genomic_DNA"/>
</dbReference>
<keyword evidence="1" id="KW-0472">Membrane</keyword>
<dbReference type="OrthoDB" id="5984008at2759"/>